<dbReference type="AlphaFoldDB" id="G7WP79"/>
<name>G7WP79_METH6</name>
<dbReference type="PATRIC" id="fig|1110509.7.peg.1737"/>
<dbReference type="KEGG" id="mhi:Mhar_1559"/>
<dbReference type="Gene3D" id="3.40.250.10">
    <property type="entry name" value="Rhodanese-like domain"/>
    <property type="match status" value="2"/>
</dbReference>
<dbReference type="InterPro" id="IPR036873">
    <property type="entry name" value="Rhodanese-like_dom_sf"/>
</dbReference>
<feature type="domain" description="Rhodanese" evidence="3">
    <location>
        <begin position="219"/>
        <end position="311"/>
    </location>
</feature>
<sequence length="312" mass="32856">MRTDHLKCGSLLLVLMALLGGAEAGCSSCRGGGDATWGGEEWMAETLGGSSYGSVSPMMEDSGAGDEGAAEGSEGEPSPSFITAEELRERLGAERRPIIAYVSNSPPSSGSYIEGSISLPSKGFIQADGSLKPVEELAAVLGRAGVTEEDDLVLYGDCFSCGDFTFVYWIMKYLGHQKVEILRGPAAGLPTAGSVATRPAANYSPSPHPELLAEYESVASGGLVVVDARTPDQFGGGHIDGAVNIDFNRVIDGSWIKDDAALAEVFAPLDPDRPIAVYSKNGGTASIVWFALALQGRDASLYSWNDWLRHRS</sequence>
<feature type="compositionally biased region" description="Low complexity" evidence="2">
    <location>
        <begin position="70"/>
        <end position="80"/>
    </location>
</feature>
<dbReference type="HOGENOM" id="CLU_043633_0_0_2"/>
<feature type="region of interest" description="Disordered" evidence="2">
    <location>
        <begin position="50"/>
        <end position="81"/>
    </location>
</feature>
<dbReference type="SMART" id="SM00450">
    <property type="entry name" value="RHOD"/>
    <property type="match status" value="2"/>
</dbReference>
<dbReference type="Pfam" id="PF00581">
    <property type="entry name" value="Rhodanese"/>
    <property type="match status" value="1"/>
</dbReference>
<reference evidence="4 5" key="1">
    <citation type="journal article" date="2012" name="PLoS ONE">
        <title>The genome characteristics and predicted function of methyl-group oxidation pathway in the obligate aceticlastic methanogens, Methanosaeta spp.</title>
        <authorList>
            <person name="Zhu J."/>
            <person name="Zheng H."/>
            <person name="Ai G."/>
            <person name="Zhang G."/>
            <person name="Liu D."/>
            <person name="Liu X."/>
            <person name="Dong X."/>
        </authorList>
    </citation>
    <scope>NUCLEOTIDE SEQUENCE [LARGE SCALE GENOMIC DNA]</scope>
    <source>
        <strain evidence="4 5">6Ac</strain>
    </source>
</reference>
<gene>
    <name evidence="4" type="ordered locus">Mhar_1559</name>
</gene>
<dbReference type="EMBL" id="CP003117">
    <property type="protein sequence ID" value="AET64920.1"/>
    <property type="molecule type" value="Genomic_DNA"/>
</dbReference>
<evidence type="ECO:0000313" key="4">
    <source>
        <dbReference type="EMBL" id="AET64920.1"/>
    </source>
</evidence>
<dbReference type="STRING" id="1110509.Mhar_1559"/>
<dbReference type="GeneID" id="12510728"/>
<evidence type="ECO:0000259" key="3">
    <source>
        <dbReference type="PROSITE" id="PS50206"/>
    </source>
</evidence>
<organism evidence="4 5">
    <name type="scientific">Methanothrix harundinacea (strain 6Ac)</name>
    <name type="common">Methanosaeta harundinacea</name>
    <dbReference type="NCBI Taxonomy" id="1110509"/>
    <lineage>
        <taxon>Archaea</taxon>
        <taxon>Methanobacteriati</taxon>
        <taxon>Methanobacteriota</taxon>
        <taxon>Stenosarchaea group</taxon>
        <taxon>Methanomicrobia</taxon>
        <taxon>Methanotrichales</taxon>
        <taxon>Methanotrichaceae</taxon>
        <taxon>Methanothrix</taxon>
    </lineage>
</organism>
<dbReference type="SUPFAM" id="SSF52821">
    <property type="entry name" value="Rhodanese/Cell cycle control phosphatase"/>
    <property type="match status" value="2"/>
</dbReference>
<dbReference type="Proteomes" id="UP000005877">
    <property type="component" value="Chromosome"/>
</dbReference>
<dbReference type="PANTHER" id="PTHR43855">
    <property type="entry name" value="THIOSULFATE SULFURTRANSFERASE"/>
    <property type="match status" value="1"/>
</dbReference>
<evidence type="ECO:0000256" key="1">
    <source>
        <dbReference type="ARBA" id="ARBA00022737"/>
    </source>
</evidence>
<dbReference type="PROSITE" id="PS50206">
    <property type="entry name" value="RHODANESE_3"/>
    <property type="match status" value="2"/>
</dbReference>
<keyword evidence="1" id="KW-0677">Repeat</keyword>
<proteinExistence type="predicted"/>
<keyword evidence="5" id="KW-1185">Reference proteome</keyword>
<feature type="domain" description="Rhodanese" evidence="3">
    <location>
        <begin position="110"/>
        <end position="193"/>
    </location>
</feature>
<evidence type="ECO:0000313" key="5">
    <source>
        <dbReference type="Proteomes" id="UP000005877"/>
    </source>
</evidence>
<protein>
    <submittedName>
        <fullName evidence="4">Rhodanese domain protein</fullName>
    </submittedName>
</protein>
<accession>G7WP79</accession>
<dbReference type="InterPro" id="IPR001763">
    <property type="entry name" value="Rhodanese-like_dom"/>
</dbReference>
<evidence type="ECO:0000256" key="2">
    <source>
        <dbReference type="SAM" id="MobiDB-lite"/>
    </source>
</evidence>
<dbReference type="PANTHER" id="PTHR43855:SF1">
    <property type="entry name" value="THIOSULFATE SULFURTRANSFERASE"/>
    <property type="match status" value="1"/>
</dbReference>
<dbReference type="RefSeq" id="WP_014587104.1">
    <property type="nucleotide sequence ID" value="NC_017527.1"/>
</dbReference>
<dbReference type="InterPro" id="IPR051126">
    <property type="entry name" value="Thiosulfate_sulfurtransferase"/>
</dbReference>